<gene>
    <name evidence="1" type="ORF">BJF92_00855</name>
</gene>
<name>A0A1Q9AF45_9HYPH</name>
<evidence type="ECO:0000313" key="2">
    <source>
        <dbReference type="Proteomes" id="UP000186143"/>
    </source>
</evidence>
<dbReference type="AlphaFoldDB" id="A0A1Q9AF45"/>
<protein>
    <submittedName>
        <fullName evidence="1">Fe-S oxidoreductase</fullName>
    </submittedName>
</protein>
<dbReference type="InterPro" id="IPR005358">
    <property type="entry name" value="Puta_zinc/iron-chelating_dom"/>
</dbReference>
<comment type="caution">
    <text evidence="1">The sequence shown here is derived from an EMBL/GenBank/DDBJ whole genome shotgun (WGS) entry which is preliminary data.</text>
</comment>
<dbReference type="Pfam" id="PF03692">
    <property type="entry name" value="CxxCxxCC"/>
    <property type="match status" value="1"/>
</dbReference>
<evidence type="ECO:0000313" key="1">
    <source>
        <dbReference type="EMBL" id="OLP53481.1"/>
    </source>
</evidence>
<accession>A0A1Q9AF45</accession>
<reference evidence="1 2" key="1">
    <citation type="submission" date="2016-09" db="EMBL/GenBank/DDBJ databases">
        <title>Rhizobium sp. nov., a novel species isolated from the rice rhizosphere.</title>
        <authorList>
            <person name="Zhao J."/>
            <person name="Zhang X."/>
        </authorList>
    </citation>
    <scope>NUCLEOTIDE SEQUENCE [LARGE SCALE GENOMIC DNA]</scope>
    <source>
        <strain evidence="1 2">MH17</strain>
    </source>
</reference>
<dbReference type="EMBL" id="MKIO01000040">
    <property type="protein sequence ID" value="OLP53481.1"/>
    <property type="molecule type" value="Genomic_DNA"/>
</dbReference>
<proteinExistence type="predicted"/>
<sequence>MRTEDFDCQACGACCAYSEEWPRFSLESDEDLAKIPEAYVSADLSGMRCESDRCVALEGTLGLHVGCRIYAVRPIVCRDCMPGDPECLMARDRLTETLQQHLHGAAQETPGEPS</sequence>
<dbReference type="STRING" id="1672749.BJF92_00855"/>
<dbReference type="Proteomes" id="UP000186143">
    <property type="component" value="Unassembled WGS sequence"/>
</dbReference>
<organism evidence="1 2">
    <name type="scientific">Xaviernesmea rhizosphaerae</name>
    <dbReference type="NCBI Taxonomy" id="1672749"/>
    <lineage>
        <taxon>Bacteria</taxon>
        <taxon>Pseudomonadati</taxon>
        <taxon>Pseudomonadota</taxon>
        <taxon>Alphaproteobacteria</taxon>
        <taxon>Hyphomicrobiales</taxon>
        <taxon>Rhizobiaceae</taxon>
        <taxon>Rhizobium/Agrobacterium group</taxon>
        <taxon>Xaviernesmea</taxon>
    </lineage>
</organism>